<organism evidence="2 3">
    <name type="scientific">Junco hyemalis</name>
    <name type="common">Dark-eyed junco</name>
    <dbReference type="NCBI Taxonomy" id="40217"/>
    <lineage>
        <taxon>Eukaryota</taxon>
        <taxon>Metazoa</taxon>
        <taxon>Chordata</taxon>
        <taxon>Craniata</taxon>
        <taxon>Vertebrata</taxon>
        <taxon>Euteleostomi</taxon>
        <taxon>Archelosauria</taxon>
        <taxon>Archosauria</taxon>
        <taxon>Dinosauria</taxon>
        <taxon>Saurischia</taxon>
        <taxon>Theropoda</taxon>
        <taxon>Coelurosauria</taxon>
        <taxon>Aves</taxon>
        <taxon>Neognathae</taxon>
        <taxon>Neoaves</taxon>
        <taxon>Telluraves</taxon>
        <taxon>Australaves</taxon>
        <taxon>Passeriformes</taxon>
        <taxon>Passerellidae</taxon>
        <taxon>Junco</taxon>
    </lineage>
</organism>
<reference evidence="2" key="2">
    <citation type="submission" date="2025-09" db="UniProtKB">
        <authorList>
            <consortium name="Ensembl"/>
        </authorList>
    </citation>
    <scope>IDENTIFICATION</scope>
</reference>
<evidence type="ECO:0000256" key="1">
    <source>
        <dbReference type="SAM" id="MobiDB-lite"/>
    </source>
</evidence>
<dbReference type="Ensembl" id="ENSJHYT00000029511.1">
    <property type="protein sequence ID" value="ENSJHYP00000024483.1"/>
    <property type="gene ID" value="ENSJHYG00000018385.1"/>
</dbReference>
<dbReference type="AlphaFoldDB" id="A0A8C5JVN2"/>
<accession>A0A8C5JVN2</accession>
<keyword evidence="3" id="KW-1185">Reference proteome</keyword>
<name>A0A8C5JVN2_JUNHY</name>
<sequence>MAQGSRWDGHEAAGTVTRRAEGAGLIPREVMRGHARAPLYAPGSAGTGRKIQERSARHPRLPEPGAPALPQTISGLCQSQQPALCHPSHPWLSPPAAPGVFPGDKWDKNSQRNPNPISAWL</sequence>
<feature type="region of interest" description="Disordered" evidence="1">
    <location>
        <begin position="1"/>
        <end position="121"/>
    </location>
</feature>
<reference evidence="2" key="1">
    <citation type="submission" date="2025-08" db="UniProtKB">
        <authorList>
            <consortium name="Ensembl"/>
        </authorList>
    </citation>
    <scope>IDENTIFICATION</scope>
</reference>
<dbReference type="Proteomes" id="UP000694408">
    <property type="component" value="Unplaced"/>
</dbReference>
<evidence type="ECO:0000313" key="3">
    <source>
        <dbReference type="Proteomes" id="UP000694408"/>
    </source>
</evidence>
<feature type="compositionally biased region" description="Polar residues" evidence="1">
    <location>
        <begin position="71"/>
        <end position="82"/>
    </location>
</feature>
<protein>
    <submittedName>
        <fullName evidence="2">Uncharacterized protein</fullName>
    </submittedName>
</protein>
<proteinExistence type="predicted"/>
<evidence type="ECO:0000313" key="2">
    <source>
        <dbReference type="Ensembl" id="ENSJHYP00000024483.1"/>
    </source>
</evidence>
<feature type="compositionally biased region" description="Polar residues" evidence="1">
    <location>
        <begin position="111"/>
        <end position="121"/>
    </location>
</feature>